<evidence type="ECO:0000256" key="8">
    <source>
        <dbReference type="PIRNR" id="PIRNR005091"/>
    </source>
</evidence>
<name>A0ABY9VGE0_9BACI</name>
<comment type="subcellular location">
    <subcellularLocation>
        <location evidence="1">Cell membrane</location>
        <topology evidence="1">Multi-pass membrane protein</topology>
    </subcellularLocation>
</comment>
<organism evidence="11 12">
    <name type="scientific">Mesobacillus jeotgali</name>
    <dbReference type="NCBI Taxonomy" id="129985"/>
    <lineage>
        <taxon>Bacteria</taxon>
        <taxon>Bacillati</taxon>
        <taxon>Bacillota</taxon>
        <taxon>Bacilli</taxon>
        <taxon>Bacillales</taxon>
        <taxon>Bacillaceae</taxon>
        <taxon>Mesobacillus</taxon>
    </lineage>
</organism>
<gene>
    <name evidence="11" type="ORF">RH061_21420</name>
</gene>
<reference evidence="11 12" key="1">
    <citation type="submission" date="2023-09" db="EMBL/GenBank/DDBJ databases">
        <title>Microbial mechanism of fulvic acid promoting antimony reduction mineralization in rice fields.</title>
        <authorList>
            <person name="Chen G."/>
            <person name="Lan J."/>
        </authorList>
    </citation>
    <scope>NUCLEOTIDE SEQUENCE [LARGE SCALE GENOMIC DNA]</scope>
    <source>
        <strain evidence="11 12">PS1</strain>
    </source>
</reference>
<keyword evidence="12" id="KW-1185">Reference proteome</keyword>
<feature type="transmembrane region" description="Helical" evidence="9">
    <location>
        <begin position="39"/>
        <end position="60"/>
    </location>
</feature>
<dbReference type="EMBL" id="CP134494">
    <property type="protein sequence ID" value="WNF22683.1"/>
    <property type="molecule type" value="Genomic_DNA"/>
</dbReference>
<dbReference type="CDD" id="cd16015">
    <property type="entry name" value="LTA_synthase"/>
    <property type="match status" value="1"/>
</dbReference>
<evidence type="ECO:0000256" key="6">
    <source>
        <dbReference type="ARBA" id="ARBA00022989"/>
    </source>
</evidence>
<dbReference type="InterPro" id="IPR017850">
    <property type="entry name" value="Alkaline_phosphatase_core_sf"/>
</dbReference>
<feature type="transmembrane region" description="Helical" evidence="9">
    <location>
        <begin position="120"/>
        <end position="138"/>
    </location>
</feature>
<dbReference type="InterPro" id="IPR000917">
    <property type="entry name" value="Sulfatase_N"/>
</dbReference>
<evidence type="ECO:0000256" key="5">
    <source>
        <dbReference type="ARBA" id="ARBA00022692"/>
    </source>
</evidence>
<evidence type="ECO:0000256" key="9">
    <source>
        <dbReference type="SAM" id="Phobius"/>
    </source>
</evidence>
<dbReference type="GO" id="GO:0016740">
    <property type="term" value="F:transferase activity"/>
    <property type="evidence" value="ECO:0007669"/>
    <property type="project" value="UniProtKB-KW"/>
</dbReference>
<evidence type="ECO:0000313" key="12">
    <source>
        <dbReference type="Proteomes" id="UP001303324"/>
    </source>
</evidence>
<keyword evidence="11" id="KW-0808">Transferase</keyword>
<keyword evidence="4 8" id="KW-1003">Cell membrane</keyword>
<dbReference type="RefSeq" id="WP_311072785.1">
    <property type="nucleotide sequence ID" value="NZ_CP134494.1"/>
</dbReference>
<protein>
    <submittedName>
        <fullName evidence="11">LTA synthase family protein</fullName>
        <ecNumber evidence="11">2.7.8.-</ecNumber>
    </submittedName>
</protein>
<dbReference type="Pfam" id="PF00884">
    <property type="entry name" value="Sulfatase"/>
    <property type="match status" value="1"/>
</dbReference>
<evidence type="ECO:0000259" key="10">
    <source>
        <dbReference type="Pfam" id="PF00884"/>
    </source>
</evidence>
<evidence type="ECO:0000256" key="2">
    <source>
        <dbReference type="ARBA" id="ARBA00004936"/>
    </source>
</evidence>
<dbReference type="Proteomes" id="UP001303324">
    <property type="component" value="Chromosome"/>
</dbReference>
<proteinExistence type="inferred from homology"/>
<evidence type="ECO:0000256" key="1">
    <source>
        <dbReference type="ARBA" id="ARBA00004651"/>
    </source>
</evidence>
<dbReference type="Gene3D" id="3.30.1120.170">
    <property type="match status" value="1"/>
</dbReference>
<dbReference type="InterPro" id="IPR050448">
    <property type="entry name" value="OpgB/LTA_synthase_biosynth"/>
</dbReference>
<evidence type="ECO:0000256" key="3">
    <source>
        <dbReference type="ARBA" id="ARBA00009983"/>
    </source>
</evidence>
<comment type="pathway">
    <text evidence="2">Cell wall biogenesis; lipoteichoic acid biosynthesis.</text>
</comment>
<keyword evidence="6 9" id="KW-1133">Transmembrane helix</keyword>
<keyword evidence="7 8" id="KW-0472">Membrane</keyword>
<comment type="similarity">
    <text evidence="3 8">Belongs to the LTA synthase family.</text>
</comment>
<feature type="transmembrane region" description="Helical" evidence="9">
    <location>
        <begin position="12"/>
        <end position="33"/>
    </location>
</feature>
<sequence length="624" mass="70926">MIKKSFYNIIRNPFLIFSVISFLKVYSLRIAIFDDFNPFTALFFEMSFILILLSIGELFFPKSKLVFYIILDILLSSVIVGILTFHAYFGTIPTYHNLLQANQLGAVKDSVAVLLNPLFLLYYVDILLIMLTIIILRFKNRSITLMQNSKRKIGIVLVTACSIFFGLIFINSDTRLWDSITVSHNNGIFTYQALEVQGALLKPQDKEFDINNKKIADLIGINIVEESNKKGYKVAEGQNLVMIQLESFQDFVVNLAVNGEEITPNLNKLIKESTYYPNVYQQIGAGNTSDAEFIVNTSLYPIGNQATSEVYGNKKYPSLPRLLKARGYETLTLHADDINFWNRSELYPSLGFEKYYDESHIGRKDVVGMGTSDEVFYDKTLDVLSKLREKNQSFYAHVIALSSHTPFELPEDKIQLQLPKKYEETLTGNYLTSIHYADMALGQFIEGLKERGIWDNSLVVVYGDHSGVHGSLKKPVDNTLLKDLLGSDYNITERFNIPLVTHYGGQKKGEIITTTGGQIDVLPTIANLLGLPINDMIHFGSDLANIDNNLIGMRYYMVSGSYITNEEMLAIDSKRENNYIYDLQSRALEKTSTLDKDRQEKTNNVQLIMEMSDSYIEHLPENDF</sequence>
<dbReference type="Gene3D" id="3.40.720.10">
    <property type="entry name" value="Alkaline Phosphatase, subunit A"/>
    <property type="match status" value="1"/>
</dbReference>
<dbReference type="PIRSF" id="PIRSF005091">
    <property type="entry name" value="Mmb_sulf_HI1246"/>
    <property type="match status" value="1"/>
</dbReference>
<evidence type="ECO:0000256" key="7">
    <source>
        <dbReference type="ARBA" id="ARBA00023136"/>
    </source>
</evidence>
<feature type="transmembrane region" description="Helical" evidence="9">
    <location>
        <begin position="153"/>
        <end position="170"/>
    </location>
</feature>
<keyword evidence="5 9" id="KW-0812">Transmembrane</keyword>
<dbReference type="PANTHER" id="PTHR47371:SF3">
    <property type="entry name" value="PHOSPHOGLYCEROL TRANSFERASE I"/>
    <property type="match status" value="1"/>
</dbReference>
<evidence type="ECO:0000313" key="11">
    <source>
        <dbReference type="EMBL" id="WNF22683.1"/>
    </source>
</evidence>
<accession>A0ABY9VGE0</accession>
<feature type="domain" description="Sulfatase N-terminal" evidence="10">
    <location>
        <begin position="238"/>
        <end position="530"/>
    </location>
</feature>
<dbReference type="PANTHER" id="PTHR47371">
    <property type="entry name" value="LIPOTEICHOIC ACID SYNTHASE"/>
    <property type="match status" value="1"/>
</dbReference>
<evidence type="ECO:0000256" key="4">
    <source>
        <dbReference type="ARBA" id="ARBA00022475"/>
    </source>
</evidence>
<dbReference type="InterPro" id="IPR012160">
    <property type="entry name" value="LtaS-like"/>
</dbReference>
<dbReference type="EC" id="2.7.8.-" evidence="11"/>
<feature type="transmembrane region" description="Helical" evidence="9">
    <location>
        <begin position="67"/>
        <end position="89"/>
    </location>
</feature>
<dbReference type="SUPFAM" id="SSF53649">
    <property type="entry name" value="Alkaline phosphatase-like"/>
    <property type="match status" value="1"/>
</dbReference>